<dbReference type="EMBL" id="JBICCN010000377">
    <property type="protein sequence ID" value="KAL3071979.1"/>
    <property type="molecule type" value="Genomic_DNA"/>
</dbReference>
<dbReference type="InterPro" id="IPR000719">
    <property type="entry name" value="Prot_kinase_dom"/>
</dbReference>
<feature type="domain" description="Protein kinase" evidence="6">
    <location>
        <begin position="89"/>
        <end position="477"/>
    </location>
</feature>
<evidence type="ECO:0000256" key="5">
    <source>
        <dbReference type="SAM" id="SignalP"/>
    </source>
</evidence>
<evidence type="ECO:0000256" key="3">
    <source>
        <dbReference type="PROSITE-ProRule" id="PRU10141"/>
    </source>
</evidence>
<dbReference type="SMART" id="SM00220">
    <property type="entry name" value="S_TKc"/>
    <property type="match status" value="1"/>
</dbReference>
<keyword evidence="5" id="KW-0732">Signal</keyword>
<keyword evidence="8" id="KW-1185">Reference proteome</keyword>
<dbReference type="PROSITE" id="PS00108">
    <property type="entry name" value="PROTEIN_KINASE_ST"/>
    <property type="match status" value="1"/>
</dbReference>
<proteinExistence type="predicted"/>
<protein>
    <recommendedName>
        <fullName evidence="6">Protein kinase domain-containing protein</fullName>
    </recommendedName>
</protein>
<reference evidence="7 8" key="1">
    <citation type="submission" date="2024-10" db="EMBL/GenBank/DDBJ databases">
        <authorList>
            <person name="Kim D."/>
        </authorList>
    </citation>
    <scope>NUCLEOTIDE SEQUENCE [LARGE SCALE GENOMIC DNA]</scope>
    <source>
        <strain evidence="7">Taebaek</strain>
    </source>
</reference>
<evidence type="ECO:0000259" key="6">
    <source>
        <dbReference type="PROSITE" id="PS50011"/>
    </source>
</evidence>
<dbReference type="PANTHER" id="PTHR44167:SF24">
    <property type="entry name" value="SERINE_THREONINE-PROTEIN KINASE CHK2"/>
    <property type="match status" value="1"/>
</dbReference>
<gene>
    <name evidence="7" type="ORF">niasHS_016062</name>
</gene>
<accession>A0ABD2HW91</accession>
<dbReference type="InterPro" id="IPR017441">
    <property type="entry name" value="Protein_kinase_ATP_BS"/>
</dbReference>
<sequence length="950" mass="110812">MNVIAFHQKFPFGFLLLIFLLKCFFVTTKIAAPLNGGNIEIMANEEIVPKEQKLRMGPCHCGQSNLSEMNEKLKLTNLEDNATIKLKLHKEEKPIGEGSFSEVQHAVLYAIGARPYNKCVALKRTYIDWETSDWQKHVKEWKIQKAFDALPKNERVIKLIAYGYHGMELGNPNPTVFSILELGQHDLIGHMKQKRKEWAKSQIQVGDEQLEPDIRQLVETLRDMHQIIMHLDLKPQNLLYVKEENGEDSVMKAIDFGSAQFIVEEEDVQRQQMANFCKWFVINDPLTTKYYESPEHHKLCNWDYMLHNERSMRLSSKTDIWAIGIIAYEMAYFGLNFGPKLEGEREQQKICAVTNNKKERNKFVAWLWTIFSAEREDVLFGKKERQKFAIWAWFNSSDNKREEAFSEKKFRLLDSLNTTLAKILCIRFQFPRLFHLINAILVKEPKKRPTANGILDFLDGKCRFTTVPMPPMLLPWLSMETLKGHVEKALNVFKKHLNNNNSELGERKKKIAKKRADKATALLRMIAKTSAKEWKAPNTDKMPEMPCDTKTTNKMVTAKERQNDHRMPLRKTAMNGAENETALMPTAIKTIFATNLPEKLSHIEKAIGLSLSPSIQNALNLPNKYTGRFENLQVAFWHRHIKVVHKFGQKFATILSKIGYTQLVDQLNKVFARNEKHDVKMLKTVVGIVRKTLDSEWAEIDEMAPAQKNEKSPEGEGKEWHDAENRCWHITKDGIEKLKSMKLYELIYEHILEKHFDNSNDTTNNRQLVAQQKAFFIFDWLREIVSELNTFRKKEEKKLLEEIKNRKLHFEQKESESRKAMDEIWGEKSEEFKEHIDEMDRIIASVKEEIDKTNREIKQLSLQQLKRDGNGKGRTDKNGENETALKNTRKELEDFFDEAKEKKKNLETNFEAEKQKITSKHEEKVKAMQKEQKLCETMGQKIEKKIGTEN</sequence>
<evidence type="ECO:0000256" key="1">
    <source>
        <dbReference type="ARBA" id="ARBA00022741"/>
    </source>
</evidence>
<feature type="chain" id="PRO_5044838625" description="Protein kinase domain-containing protein" evidence="5">
    <location>
        <begin position="32"/>
        <end position="950"/>
    </location>
</feature>
<organism evidence="7 8">
    <name type="scientific">Heterodera schachtii</name>
    <name type="common">Sugarbeet cyst nematode worm</name>
    <name type="synonym">Tylenchus schachtii</name>
    <dbReference type="NCBI Taxonomy" id="97005"/>
    <lineage>
        <taxon>Eukaryota</taxon>
        <taxon>Metazoa</taxon>
        <taxon>Ecdysozoa</taxon>
        <taxon>Nematoda</taxon>
        <taxon>Chromadorea</taxon>
        <taxon>Rhabditida</taxon>
        <taxon>Tylenchina</taxon>
        <taxon>Tylenchomorpha</taxon>
        <taxon>Tylenchoidea</taxon>
        <taxon>Heteroderidae</taxon>
        <taxon>Heteroderinae</taxon>
        <taxon>Heterodera</taxon>
    </lineage>
</organism>
<dbReference type="Gene3D" id="1.10.510.10">
    <property type="entry name" value="Transferase(Phosphotransferase) domain 1"/>
    <property type="match status" value="1"/>
</dbReference>
<dbReference type="Pfam" id="PF00069">
    <property type="entry name" value="Pkinase"/>
    <property type="match status" value="1"/>
</dbReference>
<keyword evidence="2 3" id="KW-0067">ATP-binding</keyword>
<feature type="region of interest" description="Disordered" evidence="4">
    <location>
        <begin position="864"/>
        <end position="886"/>
    </location>
</feature>
<dbReference type="PANTHER" id="PTHR44167">
    <property type="entry name" value="OVARIAN-SPECIFIC SERINE/THREONINE-PROTEIN KINASE LOK-RELATED"/>
    <property type="match status" value="1"/>
</dbReference>
<dbReference type="InterPro" id="IPR008271">
    <property type="entry name" value="Ser/Thr_kinase_AS"/>
</dbReference>
<evidence type="ECO:0000256" key="2">
    <source>
        <dbReference type="ARBA" id="ARBA00022840"/>
    </source>
</evidence>
<feature type="compositionally biased region" description="Basic and acidic residues" evidence="4">
    <location>
        <begin position="865"/>
        <end position="880"/>
    </location>
</feature>
<evidence type="ECO:0000256" key="4">
    <source>
        <dbReference type="SAM" id="MobiDB-lite"/>
    </source>
</evidence>
<keyword evidence="1 3" id="KW-0547">Nucleotide-binding</keyword>
<dbReference type="SUPFAM" id="SSF56112">
    <property type="entry name" value="Protein kinase-like (PK-like)"/>
    <property type="match status" value="1"/>
</dbReference>
<dbReference type="GO" id="GO:0005524">
    <property type="term" value="F:ATP binding"/>
    <property type="evidence" value="ECO:0007669"/>
    <property type="project" value="UniProtKB-UniRule"/>
</dbReference>
<name>A0ABD2HW91_HETSC</name>
<comment type="caution">
    <text evidence="7">The sequence shown here is derived from an EMBL/GenBank/DDBJ whole genome shotgun (WGS) entry which is preliminary data.</text>
</comment>
<dbReference type="PROSITE" id="PS00107">
    <property type="entry name" value="PROTEIN_KINASE_ATP"/>
    <property type="match status" value="1"/>
</dbReference>
<dbReference type="InterPro" id="IPR011009">
    <property type="entry name" value="Kinase-like_dom_sf"/>
</dbReference>
<evidence type="ECO:0000313" key="8">
    <source>
        <dbReference type="Proteomes" id="UP001620645"/>
    </source>
</evidence>
<dbReference type="AlphaFoldDB" id="A0ABD2HW91"/>
<feature type="signal peptide" evidence="5">
    <location>
        <begin position="1"/>
        <end position="31"/>
    </location>
</feature>
<feature type="binding site" evidence="3">
    <location>
        <position position="123"/>
    </location>
    <ligand>
        <name>ATP</name>
        <dbReference type="ChEBI" id="CHEBI:30616"/>
    </ligand>
</feature>
<dbReference type="Proteomes" id="UP001620645">
    <property type="component" value="Unassembled WGS sequence"/>
</dbReference>
<evidence type="ECO:0000313" key="7">
    <source>
        <dbReference type="EMBL" id="KAL3071979.1"/>
    </source>
</evidence>
<dbReference type="PROSITE" id="PS50011">
    <property type="entry name" value="PROTEIN_KINASE_DOM"/>
    <property type="match status" value="1"/>
</dbReference>